<dbReference type="PATRIC" id="fig|1121318.3.peg.1245"/>
<keyword evidence="3" id="KW-1185">Reference proteome</keyword>
<dbReference type="RefSeq" id="WP_052220813.1">
    <property type="nucleotide sequence ID" value="NZ_LHUR01000016.1"/>
</dbReference>
<evidence type="ECO:0008006" key="4">
    <source>
        <dbReference type="Google" id="ProtNLM"/>
    </source>
</evidence>
<gene>
    <name evidence="2" type="ORF">CLHOM_12330</name>
</gene>
<keyword evidence="1" id="KW-1133">Transmembrane helix</keyword>
<reference evidence="3" key="1">
    <citation type="submission" date="2015-08" db="EMBL/GenBank/DDBJ databases">
        <title>Genome sequence of the strict anaerobe Clostridium homopropionicum LuHBu1 (DSM 5847T).</title>
        <authorList>
            <person name="Poehlein A."/>
            <person name="Beck M."/>
            <person name="Schiel-Bengelsdorf B."/>
            <person name="Bengelsdorf F.R."/>
            <person name="Daniel R."/>
            <person name="Duerre P."/>
        </authorList>
    </citation>
    <scope>NUCLEOTIDE SEQUENCE [LARGE SCALE GENOMIC DNA]</scope>
    <source>
        <strain evidence="3">DSM 5847</strain>
    </source>
</reference>
<comment type="caution">
    <text evidence="2">The sequence shown here is derived from an EMBL/GenBank/DDBJ whole genome shotgun (WGS) entry which is preliminary data.</text>
</comment>
<dbReference type="EMBL" id="LHUR01000016">
    <property type="protein sequence ID" value="KOA20321.1"/>
    <property type="molecule type" value="Genomic_DNA"/>
</dbReference>
<evidence type="ECO:0000256" key="1">
    <source>
        <dbReference type="SAM" id="Phobius"/>
    </source>
</evidence>
<dbReference type="AlphaFoldDB" id="A0A0L6ZBI2"/>
<dbReference type="Proteomes" id="UP000037043">
    <property type="component" value="Unassembled WGS sequence"/>
</dbReference>
<keyword evidence="1" id="KW-0812">Transmembrane</keyword>
<keyword evidence="1" id="KW-0472">Membrane</keyword>
<evidence type="ECO:0000313" key="2">
    <source>
        <dbReference type="EMBL" id="KOA20321.1"/>
    </source>
</evidence>
<sequence length="184" mass="20831">MYCNNCGTEIIGKGSFCSKCGNKVLNIDIDDESKINDNTTSQIKQFKFIRHKSLGKLDLSHIISEITLTNSILELNQQKILLYFFKKKPIKTTHNISEIISARIKKTLDMSDAAFSIIFALIGFFNPAFFILAAILLWVGVGRKIELKKSNGETIIIPAENKKYCIELVEYLLSINNSMVVYNK</sequence>
<evidence type="ECO:0000313" key="3">
    <source>
        <dbReference type="Proteomes" id="UP000037043"/>
    </source>
</evidence>
<proteinExistence type="predicted"/>
<organism evidence="2 3">
    <name type="scientific">Clostridium homopropionicum DSM 5847</name>
    <dbReference type="NCBI Taxonomy" id="1121318"/>
    <lineage>
        <taxon>Bacteria</taxon>
        <taxon>Bacillati</taxon>
        <taxon>Bacillota</taxon>
        <taxon>Clostridia</taxon>
        <taxon>Eubacteriales</taxon>
        <taxon>Clostridiaceae</taxon>
        <taxon>Clostridium</taxon>
    </lineage>
</organism>
<accession>A0A0L6ZBI2</accession>
<name>A0A0L6ZBI2_9CLOT</name>
<dbReference type="STRING" id="36844.SAMN04488501_1256"/>
<protein>
    <recommendedName>
        <fullName evidence="4">Zinc-ribbon domain-containing protein</fullName>
    </recommendedName>
</protein>
<feature type="transmembrane region" description="Helical" evidence="1">
    <location>
        <begin position="113"/>
        <end position="139"/>
    </location>
</feature>